<keyword evidence="2" id="KW-1185">Reference proteome</keyword>
<evidence type="ECO:0000313" key="2">
    <source>
        <dbReference type="Proteomes" id="UP001330434"/>
    </source>
</evidence>
<sequence>MTSKNFFGSFVIGLVLVFASENAQGGRRTQISWELDNLNEDSVQKLNSFWLSYQGDVDFKDAVTPMQEQIIRATKKIVQHLPSDYFQSESTIQEFVKFRGISDIFSFLARWPIEKEDLEEDTKAKIETGMKLVKTFPDLLDFDQAQFCLPALEQKFGRAEPYNVREWYQLEMSFFKTQIRARDYIDQRPYRALGFMLGLVGTTCYYFMPKHKDCSSDGIGIYYN</sequence>
<proteinExistence type="predicted"/>
<protein>
    <submittedName>
        <fullName evidence="1">Uncharacterized protein</fullName>
    </submittedName>
</protein>
<dbReference type="EMBL" id="CP133270">
    <property type="protein sequence ID" value="WVX66570.1"/>
    <property type="molecule type" value="Genomic_DNA"/>
</dbReference>
<reference evidence="1 2" key="1">
    <citation type="journal article" date="2024" name="Environ. Microbiol.">
        <title>Novel evolutionary insights on the interactions of the Holosporales (Alphaproteobacteria) with eukaryotic hosts from comparative genomics.</title>
        <authorList>
            <person name="Giovannini M."/>
            <person name="Petroni G."/>
            <person name="Castelli M."/>
        </authorList>
    </citation>
    <scope>NUCLEOTIDE SEQUENCE [LARGE SCALE GENOMIC DNA]</scope>
    <source>
        <strain evidence="1 2">US_Bl 15I1</strain>
    </source>
</reference>
<organism evidence="1 2">
    <name type="scientific">Candidatus Bealeia paramacronuclearis</name>
    <dbReference type="NCBI Taxonomy" id="1921001"/>
    <lineage>
        <taxon>Bacteria</taxon>
        <taxon>Pseudomonadati</taxon>
        <taxon>Pseudomonadota</taxon>
        <taxon>Alphaproteobacteria</taxon>
        <taxon>Holosporales</taxon>
        <taxon>Holosporaceae</taxon>
        <taxon>Candidatus Bealeia</taxon>
    </lineage>
</organism>
<dbReference type="RefSeq" id="WP_331255423.1">
    <property type="nucleotide sequence ID" value="NZ_CP133270.1"/>
</dbReference>
<accession>A0ABZ2C556</accession>
<dbReference type="Proteomes" id="UP001330434">
    <property type="component" value="Chromosome"/>
</dbReference>
<name>A0ABZ2C556_9PROT</name>
<evidence type="ECO:0000313" key="1">
    <source>
        <dbReference type="EMBL" id="WVX66570.1"/>
    </source>
</evidence>
<gene>
    <name evidence="1" type="ORF">Bealeia1_00749</name>
</gene>